<dbReference type="PANTHER" id="PTHR10229:SF0">
    <property type="entry name" value="GTP-BINDING PROTEIN 6-RELATED"/>
    <property type="match status" value="1"/>
</dbReference>
<comment type="subcellular location">
    <subcellularLocation>
        <location evidence="6">Cytoplasm</location>
    </subcellularLocation>
    <text evidence="6">May associate with membranes.</text>
</comment>
<reference evidence="10 11" key="1">
    <citation type="journal article" date="2012" name="FEBS Lett.">
        <title>Anammox organism KSU-1 expresses a NirK-type copper-containing nitrite reductase instead of a NirS-type with cytochrome cd1.</title>
        <authorList>
            <person name="Hira D."/>
            <person name="Toh H."/>
            <person name="Migita C.T."/>
            <person name="Okubo H."/>
            <person name="Nishiyama T."/>
            <person name="Hattori M."/>
            <person name="Furukawa K."/>
            <person name="Fujii T."/>
        </authorList>
    </citation>
    <scope>NUCLEOTIDE SEQUENCE [LARGE SCALE GENOMIC DNA]</scope>
</reference>
<dbReference type="Pfam" id="PF01926">
    <property type="entry name" value="MMR_HSR1"/>
    <property type="match status" value="1"/>
</dbReference>
<evidence type="ECO:0000256" key="3">
    <source>
        <dbReference type="ARBA" id="ARBA00022741"/>
    </source>
</evidence>
<feature type="binding site" evidence="8">
    <location>
        <position position="213"/>
    </location>
    <ligand>
        <name>Mg(2+)</name>
        <dbReference type="ChEBI" id="CHEBI:18420"/>
    </ligand>
</feature>
<keyword evidence="5 6" id="KW-0342">GTP-binding</keyword>
<dbReference type="InterPro" id="IPR032305">
    <property type="entry name" value="GTP-bd_M"/>
</dbReference>
<evidence type="ECO:0000259" key="9">
    <source>
        <dbReference type="PROSITE" id="PS51705"/>
    </source>
</evidence>
<dbReference type="Pfam" id="PF13167">
    <property type="entry name" value="GTP-bdg_N"/>
    <property type="match status" value="1"/>
</dbReference>
<keyword evidence="1 6" id="KW-0963">Cytoplasm</keyword>
<dbReference type="OrthoDB" id="9812272at2"/>
<dbReference type="InterPro" id="IPR006073">
    <property type="entry name" value="GTP-bd"/>
</dbReference>
<dbReference type="Gene3D" id="3.40.50.300">
    <property type="entry name" value="P-loop containing nucleotide triphosphate hydrolases"/>
    <property type="match status" value="1"/>
</dbReference>
<evidence type="ECO:0000256" key="4">
    <source>
        <dbReference type="ARBA" id="ARBA00022842"/>
    </source>
</evidence>
<dbReference type="NCBIfam" id="TIGR03156">
    <property type="entry name" value="GTP_HflX"/>
    <property type="match status" value="1"/>
</dbReference>
<dbReference type="GO" id="GO:0046872">
    <property type="term" value="F:metal ion binding"/>
    <property type="evidence" value="ECO:0007669"/>
    <property type="project" value="UniProtKB-KW"/>
</dbReference>
<dbReference type="Gene3D" id="3.40.50.11060">
    <property type="entry name" value="GTPase HflX, N-terminal domain"/>
    <property type="match status" value="1"/>
</dbReference>
<keyword evidence="4 8" id="KW-0460">Magnesium</keyword>
<feature type="binding site" evidence="7">
    <location>
        <begin position="231"/>
        <end position="235"/>
    </location>
    <ligand>
        <name>GTP</name>
        <dbReference type="ChEBI" id="CHEBI:37565"/>
    </ligand>
</feature>
<protein>
    <recommendedName>
        <fullName evidence="6">GTPase HflX</fullName>
    </recommendedName>
    <alternativeName>
        <fullName evidence="6">GTP-binding protein HflX</fullName>
    </alternativeName>
</protein>
<dbReference type="InterPro" id="IPR030394">
    <property type="entry name" value="G_HFLX_dom"/>
</dbReference>
<evidence type="ECO:0000313" key="10">
    <source>
        <dbReference type="EMBL" id="GAB61347.1"/>
    </source>
</evidence>
<name>I3II02_9BACT</name>
<comment type="function">
    <text evidence="6">GTPase that associates with the 50S ribosomal subunit and may have a role during protein synthesis or ribosome biogenesis.</text>
</comment>
<dbReference type="FunFam" id="3.40.50.11060:FF:000001">
    <property type="entry name" value="GTPase HflX"/>
    <property type="match status" value="1"/>
</dbReference>
<dbReference type="PIRSF" id="PIRSF006809">
    <property type="entry name" value="GTP-binding_hflX_prd"/>
    <property type="match status" value="1"/>
</dbReference>
<sequence>MKLKETAFTVRAERAILFRAMLNRNRGEAPLEELQRLAETAGARVVYTAIQNRISIDPVYYLGKGKALELADAAKELDADVLICDDDLTPAQVRNLEKVIGKKVIDRSELILDIFATRAKTFQAKLQVELAQLEYTKPRLKRMWTHLSRIEGGIGTRGPGEKQLEVDKRIISRKIQYLKKKLYEVEKRQERLVSSRKEFFTISIVGYTNAGKSTLMNALTDVDTLVEDKLFATLDTKTGMCRLENGKKILISDTVGFIQKLPHHLISSFKATLEEARHADLLLHVVDISSPVVQEQIDAVNAVLKELGCDNKPVIMVFNKVDTITNESIVPLLRNRYGDCVMISAKTQRGIEDLKRRIEGELEQNFVEIELSCSPGNGKLIAYLHEHAHIINSQFHEQGVTFKLLVENRLIHKLRMMDSDIQIQGTSLSDGADTDI</sequence>
<dbReference type="InterPro" id="IPR016496">
    <property type="entry name" value="GTPase_HflX"/>
</dbReference>
<dbReference type="AlphaFoldDB" id="I3II02"/>
<evidence type="ECO:0000256" key="5">
    <source>
        <dbReference type="ARBA" id="ARBA00023134"/>
    </source>
</evidence>
<dbReference type="InterPro" id="IPR027417">
    <property type="entry name" value="P-loop_NTPase"/>
</dbReference>
<dbReference type="PROSITE" id="PS51705">
    <property type="entry name" value="G_HFLX"/>
    <property type="match status" value="1"/>
</dbReference>
<comment type="subunit">
    <text evidence="6">Monomer. Associates with the 50S ribosomal subunit.</text>
</comment>
<evidence type="ECO:0000256" key="7">
    <source>
        <dbReference type="PIRSR" id="PIRSR006809-1"/>
    </source>
</evidence>
<feature type="binding site" evidence="7">
    <location>
        <begin position="319"/>
        <end position="322"/>
    </location>
    <ligand>
        <name>GTP</name>
        <dbReference type="ChEBI" id="CHEBI:37565"/>
    </ligand>
</feature>
<dbReference type="GO" id="GO:0003924">
    <property type="term" value="F:GTPase activity"/>
    <property type="evidence" value="ECO:0007669"/>
    <property type="project" value="UniProtKB-UniRule"/>
</dbReference>
<evidence type="ECO:0000313" key="11">
    <source>
        <dbReference type="Proteomes" id="UP000002985"/>
    </source>
</evidence>
<dbReference type="EMBL" id="BAFH01000002">
    <property type="protein sequence ID" value="GAB61347.1"/>
    <property type="molecule type" value="Genomic_DNA"/>
</dbReference>
<comment type="cofactor">
    <cofactor evidence="8">
        <name>Mg(2+)</name>
        <dbReference type="ChEBI" id="CHEBI:18420"/>
    </cofactor>
</comment>
<organism evidence="10 11">
    <name type="scientific">Candidatus Jettenia caeni</name>
    <dbReference type="NCBI Taxonomy" id="247490"/>
    <lineage>
        <taxon>Bacteria</taxon>
        <taxon>Pseudomonadati</taxon>
        <taxon>Planctomycetota</taxon>
        <taxon>Candidatus Brocadiia</taxon>
        <taxon>Candidatus Brocadiales</taxon>
        <taxon>Candidatus Brocadiaceae</taxon>
        <taxon>Candidatus Jettenia</taxon>
    </lineage>
</organism>
<dbReference type="InterPro" id="IPR025121">
    <property type="entry name" value="GTPase_HflX_N"/>
</dbReference>
<comment type="caution">
    <text evidence="10">The sequence shown here is derived from an EMBL/GenBank/DDBJ whole genome shotgun (WGS) entry which is preliminary data.</text>
</comment>
<proteinExistence type="inferred from homology"/>
<dbReference type="Proteomes" id="UP000002985">
    <property type="component" value="Unassembled WGS sequence"/>
</dbReference>
<feature type="domain" description="Hflx-type G" evidence="9">
    <location>
        <begin position="200"/>
        <end position="366"/>
    </location>
</feature>
<keyword evidence="3 6" id="KW-0547">Nucleotide-binding</keyword>
<feature type="binding site" evidence="7">
    <location>
        <begin position="253"/>
        <end position="256"/>
    </location>
    <ligand>
        <name>GTP</name>
        <dbReference type="ChEBI" id="CHEBI:37565"/>
    </ligand>
</feature>
<evidence type="ECO:0000256" key="2">
    <source>
        <dbReference type="ARBA" id="ARBA00022723"/>
    </source>
</evidence>
<dbReference type="NCBIfam" id="TIGR00231">
    <property type="entry name" value="small_GTP"/>
    <property type="match status" value="1"/>
</dbReference>
<keyword evidence="11" id="KW-1185">Reference proteome</keyword>
<evidence type="ECO:0000256" key="6">
    <source>
        <dbReference type="HAMAP-Rule" id="MF_00900"/>
    </source>
</evidence>
<dbReference type="HAMAP" id="MF_00900">
    <property type="entry name" value="GTPase_HflX"/>
    <property type="match status" value="1"/>
</dbReference>
<dbReference type="eggNOG" id="COG2262">
    <property type="taxonomic scope" value="Bacteria"/>
</dbReference>
<comment type="similarity">
    <text evidence="6">Belongs to the TRAFAC class OBG-HflX-like GTPase superfamily. HflX GTPase family.</text>
</comment>
<feature type="binding site" evidence="7">
    <location>
        <begin position="206"/>
        <end position="213"/>
    </location>
    <ligand>
        <name>GTP</name>
        <dbReference type="ChEBI" id="CHEBI:37565"/>
    </ligand>
</feature>
<accession>I3II02</accession>
<feature type="binding site" evidence="8">
    <location>
        <position position="233"/>
    </location>
    <ligand>
        <name>Mg(2+)</name>
        <dbReference type="ChEBI" id="CHEBI:18420"/>
    </ligand>
</feature>
<dbReference type="PRINTS" id="PR00326">
    <property type="entry name" value="GTP1OBG"/>
</dbReference>
<keyword evidence="2 8" id="KW-0479">Metal-binding</keyword>
<dbReference type="Pfam" id="PF16360">
    <property type="entry name" value="GTP-bdg_M"/>
    <property type="match status" value="1"/>
</dbReference>
<dbReference type="GO" id="GO:0005737">
    <property type="term" value="C:cytoplasm"/>
    <property type="evidence" value="ECO:0007669"/>
    <property type="project" value="UniProtKB-SubCell"/>
</dbReference>
<dbReference type="InterPro" id="IPR005225">
    <property type="entry name" value="Small_GTP-bd"/>
</dbReference>
<dbReference type="PANTHER" id="PTHR10229">
    <property type="entry name" value="GTP-BINDING PROTEIN HFLX"/>
    <property type="match status" value="1"/>
</dbReference>
<dbReference type="Gene3D" id="6.10.250.2860">
    <property type="match status" value="1"/>
</dbReference>
<dbReference type="GO" id="GO:0043022">
    <property type="term" value="F:ribosome binding"/>
    <property type="evidence" value="ECO:0007669"/>
    <property type="project" value="TreeGrafter"/>
</dbReference>
<gene>
    <name evidence="6" type="primary">hflX</name>
    <name evidence="10" type="ORF">KSU1_B0490</name>
</gene>
<dbReference type="SUPFAM" id="SSF52540">
    <property type="entry name" value="P-loop containing nucleoside triphosphate hydrolases"/>
    <property type="match status" value="1"/>
</dbReference>
<dbReference type="STRING" id="247490.KSU1_B0490"/>
<evidence type="ECO:0000256" key="1">
    <source>
        <dbReference type="ARBA" id="ARBA00022490"/>
    </source>
</evidence>
<dbReference type="CDD" id="cd01878">
    <property type="entry name" value="HflX"/>
    <property type="match status" value="1"/>
</dbReference>
<feature type="binding site" evidence="7">
    <location>
        <begin position="344"/>
        <end position="346"/>
    </location>
    <ligand>
        <name>GTP</name>
        <dbReference type="ChEBI" id="CHEBI:37565"/>
    </ligand>
</feature>
<evidence type="ECO:0000256" key="8">
    <source>
        <dbReference type="PIRSR" id="PIRSR006809-2"/>
    </source>
</evidence>
<dbReference type="InterPro" id="IPR042108">
    <property type="entry name" value="GTPase_HflX_N_sf"/>
</dbReference>
<dbReference type="GO" id="GO:0005525">
    <property type="term" value="F:GTP binding"/>
    <property type="evidence" value="ECO:0007669"/>
    <property type="project" value="UniProtKB-UniRule"/>
</dbReference>